<dbReference type="Pfam" id="PF09697">
    <property type="entry name" value="Porph_ging"/>
    <property type="match status" value="1"/>
</dbReference>
<protein>
    <submittedName>
        <fullName evidence="2">GLPGLI family protein</fullName>
    </submittedName>
</protein>
<dbReference type="InterPro" id="IPR005901">
    <property type="entry name" value="GLPGLI"/>
</dbReference>
<dbReference type="OrthoDB" id="1440774at2"/>
<accession>A0A4R0ML04</accession>
<evidence type="ECO:0000313" key="3">
    <source>
        <dbReference type="Proteomes" id="UP000292884"/>
    </source>
</evidence>
<feature type="signal peptide" evidence="1">
    <location>
        <begin position="1"/>
        <end position="19"/>
    </location>
</feature>
<name>A0A4R0ML04_9SPHI</name>
<dbReference type="NCBIfam" id="TIGR01200">
    <property type="entry name" value="GLPGLI"/>
    <property type="match status" value="1"/>
</dbReference>
<gene>
    <name evidence="2" type="ORF">EZ428_21910</name>
</gene>
<feature type="chain" id="PRO_5020824696" evidence="1">
    <location>
        <begin position="20"/>
        <end position="324"/>
    </location>
</feature>
<comment type="caution">
    <text evidence="2">The sequence shown here is derived from an EMBL/GenBank/DDBJ whole genome shotgun (WGS) entry which is preliminary data.</text>
</comment>
<keyword evidence="1" id="KW-0732">Signal</keyword>
<keyword evidence="3" id="KW-1185">Reference proteome</keyword>
<evidence type="ECO:0000256" key="1">
    <source>
        <dbReference type="SAM" id="SignalP"/>
    </source>
</evidence>
<proteinExistence type="predicted"/>
<evidence type="ECO:0000313" key="2">
    <source>
        <dbReference type="EMBL" id="TCC87355.1"/>
    </source>
</evidence>
<dbReference type="EMBL" id="SJSK01000007">
    <property type="protein sequence ID" value="TCC87355.1"/>
    <property type="molecule type" value="Genomic_DNA"/>
</dbReference>
<dbReference type="AlphaFoldDB" id="A0A4R0ML04"/>
<dbReference type="Proteomes" id="UP000292884">
    <property type="component" value="Unassembled WGS sequence"/>
</dbReference>
<dbReference type="RefSeq" id="WP_131555471.1">
    <property type="nucleotide sequence ID" value="NZ_SJSK01000007.1"/>
</dbReference>
<reference evidence="2 3" key="1">
    <citation type="submission" date="2019-02" db="EMBL/GenBank/DDBJ databases">
        <title>Pedobacter sp. RP-1-13 sp. nov., isolated from Arctic soil.</title>
        <authorList>
            <person name="Dahal R.H."/>
        </authorList>
    </citation>
    <scope>NUCLEOTIDE SEQUENCE [LARGE SCALE GENOMIC DNA]</scope>
    <source>
        <strain evidence="2 3">RP-1-13</strain>
    </source>
</reference>
<sequence>MKTLLTTILALSISTVSFAQNPDKALTRVSYNFTHIQDTTQKDRPYKENMLLLVGKNASVYTSYDKINQSLARKKQIEEQMKNQAGNANVSITVKSTGYTPTSSTDYFYFAKENKFYTKERVYNYYLVEEPTTKVNWKITKDTTSFSGVHCQKATATFKGRKWTAWYATELPFQSGPWKLNGLPGLIIEAYDDTKTVSFQFAGMENVSEAQNEPTKTSVSSGTQVTVSDGGVAVFSGGAGGVNSVSPYLGNEIKLPADAIKASRQELDKLKEARDKDPQGFMKTQMAGSNEGIITVTGVAMSRPAGPTLPKIVLNNPIELPEKK</sequence>
<organism evidence="2 3">
    <name type="scientific">Pedobacter frigiditerrae</name>
    <dbReference type="NCBI Taxonomy" id="2530452"/>
    <lineage>
        <taxon>Bacteria</taxon>
        <taxon>Pseudomonadati</taxon>
        <taxon>Bacteroidota</taxon>
        <taxon>Sphingobacteriia</taxon>
        <taxon>Sphingobacteriales</taxon>
        <taxon>Sphingobacteriaceae</taxon>
        <taxon>Pedobacter</taxon>
    </lineage>
</organism>